<dbReference type="GO" id="GO:0008104">
    <property type="term" value="P:intracellular protein localization"/>
    <property type="evidence" value="ECO:0007669"/>
    <property type="project" value="TreeGrafter"/>
</dbReference>
<dbReference type="GO" id="GO:0035091">
    <property type="term" value="F:phosphatidylinositol binding"/>
    <property type="evidence" value="ECO:0007669"/>
    <property type="project" value="TreeGrafter"/>
</dbReference>
<feature type="domain" description="Par3/HAL N-terminal" evidence="5">
    <location>
        <begin position="91"/>
        <end position="131"/>
    </location>
</feature>
<keyword evidence="1" id="KW-0132">Cell division</keyword>
<dbReference type="GO" id="GO:0000226">
    <property type="term" value="P:microtubule cytoskeleton organization"/>
    <property type="evidence" value="ECO:0007669"/>
    <property type="project" value="TreeGrafter"/>
</dbReference>
<dbReference type="GO" id="GO:0051301">
    <property type="term" value="P:cell division"/>
    <property type="evidence" value="ECO:0007669"/>
    <property type="project" value="UniProtKB-KW"/>
</dbReference>
<dbReference type="OrthoDB" id="6264899at2759"/>
<dbReference type="GO" id="GO:0005938">
    <property type="term" value="C:cell cortex"/>
    <property type="evidence" value="ECO:0007669"/>
    <property type="project" value="TreeGrafter"/>
</dbReference>
<dbReference type="GO" id="GO:0016324">
    <property type="term" value="C:apical plasma membrane"/>
    <property type="evidence" value="ECO:0007669"/>
    <property type="project" value="TreeGrafter"/>
</dbReference>
<evidence type="ECO:0000256" key="3">
    <source>
        <dbReference type="ARBA" id="ARBA00023306"/>
    </source>
</evidence>
<dbReference type="Gene3D" id="3.10.20.90">
    <property type="entry name" value="Phosphatidylinositol 3-kinase Catalytic Subunit, Chain A, domain 1"/>
    <property type="match status" value="1"/>
</dbReference>
<keyword evidence="3" id="KW-0131">Cell cycle</keyword>
<dbReference type="GO" id="GO:0045197">
    <property type="term" value="P:establishment or maintenance of epithelial cell apical/basal polarity"/>
    <property type="evidence" value="ECO:0007669"/>
    <property type="project" value="TreeGrafter"/>
</dbReference>
<feature type="compositionally biased region" description="Basic and acidic residues" evidence="4">
    <location>
        <begin position="23"/>
        <end position="34"/>
    </location>
</feature>
<sequence>MSTGPNLIEQSPKIKFTSTAQERLWRSDPLDEPRPSSGPANNPGPPRRSRTDGQTHAPLLLPSASPSSTSASSSLFFHSESGAEISDARAMKVTVCFGRTRVVVPCGDGHMKVHSLIQQAVMRYKKAIAKVSG</sequence>
<dbReference type="InterPro" id="IPR021922">
    <property type="entry name" value="Par3/HAL_N"/>
</dbReference>
<dbReference type="InterPro" id="IPR052213">
    <property type="entry name" value="PAR3"/>
</dbReference>
<dbReference type="GO" id="GO:0007155">
    <property type="term" value="P:cell adhesion"/>
    <property type="evidence" value="ECO:0007669"/>
    <property type="project" value="TreeGrafter"/>
</dbReference>
<evidence type="ECO:0000259" key="5">
    <source>
        <dbReference type="Pfam" id="PF12053"/>
    </source>
</evidence>
<evidence type="ECO:0000256" key="1">
    <source>
        <dbReference type="ARBA" id="ARBA00022618"/>
    </source>
</evidence>
<reference evidence="6 7" key="1">
    <citation type="submission" date="2019-03" db="EMBL/GenBank/DDBJ databases">
        <title>First draft genome of Liparis tanakae, snailfish: a comprehensive survey of snailfish specific genes.</title>
        <authorList>
            <person name="Kim W."/>
            <person name="Song I."/>
            <person name="Jeong J.-H."/>
            <person name="Kim D."/>
            <person name="Kim S."/>
            <person name="Ryu S."/>
            <person name="Song J.Y."/>
            <person name="Lee S.K."/>
        </authorList>
    </citation>
    <scope>NUCLEOTIDE SEQUENCE [LARGE SCALE GENOMIC DNA]</scope>
    <source>
        <tissue evidence="6">Muscle</tissue>
    </source>
</reference>
<evidence type="ECO:0000313" key="7">
    <source>
        <dbReference type="Proteomes" id="UP000314294"/>
    </source>
</evidence>
<dbReference type="GO" id="GO:0030010">
    <property type="term" value="P:establishment of cell polarity"/>
    <property type="evidence" value="ECO:0007669"/>
    <property type="project" value="TreeGrafter"/>
</dbReference>
<feature type="compositionally biased region" description="Low complexity" evidence="4">
    <location>
        <begin position="55"/>
        <end position="74"/>
    </location>
</feature>
<evidence type="ECO:0000256" key="2">
    <source>
        <dbReference type="ARBA" id="ARBA00022737"/>
    </source>
</evidence>
<keyword evidence="2" id="KW-0677">Repeat</keyword>
<dbReference type="PANTHER" id="PTHR16484">
    <property type="entry name" value="PARTITIONING DEFECTIVE 3 RELATED"/>
    <property type="match status" value="1"/>
</dbReference>
<gene>
    <name evidence="6" type="primary">PARD3_4</name>
    <name evidence="6" type="ORF">EYF80_053938</name>
</gene>
<dbReference type="GO" id="GO:0005912">
    <property type="term" value="C:adherens junction"/>
    <property type="evidence" value="ECO:0007669"/>
    <property type="project" value="TreeGrafter"/>
</dbReference>
<name>A0A4Z2F4R8_9TELE</name>
<organism evidence="6 7">
    <name type="scientific">Liparis tanakae</name>
    <name type="common">Tanaka's snailfish</name>
    <dbReference type="NCBI Taxonomy" id="230148"/>
    <lineage>
        <taxon>Eukaryota</taxon>
        <taxon>Metazoa</taxon>
        <taxon>Chordata</taxon>
        <taxon>Craniata</taxon>
        <taxon>Vertebrata</taxon>
        <taxon>Euteleostomi</taxon>
        <taxon>Actinopterygii</taxon>
        <taxon>Neopterygii</taxon>
        <taxon>Teleostei</taxon>
        <taxon>Neoteleostei</taxon>
        <taxon>Acanthomorphata</taxon>
        <taxon>Eupercaria</taxon>
        <taxon>Perciformes</taxon>
        <taxon>Cottioidei</taxon>
        <taxon>Cottales</taxon>
        <taxon>Liparidae</taxon>
        <taxon>Liparis</taxon>
    </lineage>
</organism>
<comment type="caution">
    <text evidence="6">The sequence shown here is derived from an EMBL/GenBank/DDBJ whole genome shotgun (WGS) entry which is preliminary data.</text>
</comment>
<keyword evidence="7" id="KW-1185">Reference proteome</keyword>
<dbReference type="Proteomes" id="UP000314294">
    <property type="component" value="Unassembled WGS sequence"/>
</dbReference>
<accession>A0A4Z2F4R8</accession>
<evidence type="ECO:0000256" key="4">
    <source>
        <dbReference type="SAM" id="MobiDB-lite"/>
    </source>
</evidence>
<protein>
    <submittedName>
        <fullName evidence="6">Partitioning defective 3</fullName>
    </submittedName>
</protein>
<dbReference type="PANTHER" id="PTHR16484:SF10">
    <property type="entry name" value="PARTITIONING DEFECTIVE 3 HOMOLOG"/>
    <property type="match status" value="1"/>
</dbReference>
<dbReference type="EMBL" id="SRLO01001690">
    <property type="protein sequence ID" value="TNN35893.1"/>
    <property type="molecule type" value="Genomic_DNA"/>
</dbReference>
<dbReference type="AlphaFoldDB" id="A0A4Z2F4R8"/>
<evidence type="ECO:0000313" key="6">
    <source>
        <dbReference type="EMBL" id="TNN35893.1"/>
    </source>
</evidence>
<dbReference type="GO" id="GO:0043296">
    <property type="term" value="C:apical junction complex"/>
    <property type="evidence" value="ECO:0007669"/>
    <property type="project" value="TreeGrafter"/>
</dbReference>
<feature type="region of interest" description="Disordered" evidence="4">
    <location>
        <begin position="1"/>
        <end position="74"/>
    </location>
</feature>
<dbReference type="Pfam" id="PF12053">
    <property type="entry name" value="Par3_HAL_N_term"/>
    <property type="match status" value="1"/>
</dbReference>
<proteinExistence type="predicted"/>
<dbReference type="GO" id="GO:0051660">
    <property type="term" value="P:establishment of centrosome localization"/>
    <property type="evidence" value="ECO:0007669"/>
    <property type="project" value="TreeGrafter"/>
</dbReference>